<organism evidence="1 2">
    <name type="scientific">Dreissena polymorpha</name>
    <name type="common">Zebra mussel</name>
    <name type="synonym">Mytilus polymorpha</name>
    <dbReference type="NCBI Taxonomy" id="45954"/>
    <lineage>
        <taxon>Eukaryota</taxon>
        <taxon>Metazoa</taxon>
        <taxon>Spiralia</taxon>
        <taxon>Lophotrochozoa</taxon>
        <taxon>Mollusca</taxon>
        <taxon>Bivalvia</taxon>
        <taxon>Autobranchia</taxon>
        <taxon>Heteroconchia</taxon>
        <taxon>Euheterodonta</taxon>
        <taxon>Imparidentia</taxon>
        <taxon>Neoheterodontei</taxon>
        <taxon>Myida</taxon>
        <taxon>Dreissenoidea</taxon>
        <taxon>Dreissenidae</taxon>
        <taxon>Dreissena</taxon>
    </lineage>
</organism>
<dbReference type="Proteomes" id="UP000828390">
    <property type="component" value="Unassembled WGS sequence"/>
</dbReference>
<evidence type="ECO:0000313" key="1">
    <source>
        <dbReference type="EMBL" id="KAH3898110.1"/>
    </source>
</evidence>
<comment type="caution">
    <text evidence="1">The sequence shown here is derived from an EMBL/GenBank/DDBJ whole genome shotgun (WGS) entry which is preliminary data.</text>
</comment>
<protein>
    <submittedName>
        <fullName evidence="1">Uncharacterized protein</fullName>
    </submittedName>
</protein>
<reference evidence="1" key="2">
    <citation type="submission" date="2020-11" db="EMBL/GenBank/DDBJ databases">
        <authorList>
            <person name="McCartney M.A."/>
            <person name="Auch B."/>
            <person name="Kono T."/>
            <person name="Mallez S."/>
            <person name="Becker A."/>
            <person name="Gohl D.M."/>
            <person name="Silverstein K.A.T."/>
            <person name="Koren S."/>
            <person name="Bechman K.B."/>
            <person name="Herman A."/>
            <person name="Abrahante J.E."/>
            <person name="Garbe J."/>
        </authorList>
    </citation>
    <scope>NUCLEOTIDE SEQUENCE</scope>
    <source>
        <strain evidence="1">Duluth1</strain>
        <tissue evidence="1">Whole animal</tissue>
    </source>
</reference>
<evidence type="ECO:0000313" key="2">
    <source>
        <dbReference type="Proteomes" id="UP000828390"/>
    </source>
</evidence>
<sequence length="77" mass="8610">MGLGVCVRFGPGGCEGEIVDFCSRFSGSVKFDQIVSDRVVNYFRTGNLSFSERHLNEGFNPEERRLKENAALPKLPK</sequence>
<reference evidence="1" key="1">
    <citation type="journal article" date="2019" name="bioRxiv">
        <title>The Genome of the Zebra Mussel, Dreissena polymorpha: A Resource for Invasive Species Research.</title>
        <authorList>
            <person name="McCartney M.A."/>
            <person name="Auch B."/>
            <person name="Kono T."/>
            <person name="Mallez S."/>
            <person name="Zhang Y."/>
            <person name="Obille A."/>
            <person name="Becker A."/>
            <person name="Abrahante J.E."/>
            <person name="Garbe J."/>
            <person name="Badalamenti J.P."/>
            <person name="Herman A."/>
            <person name="Mangelson H."/>
            <person name="Liachko I."/>
            <person name="Sullivan S."/>
            <person name="Sone E.D."/>
            <person name="Koren S."/>
            <person name="Silverstein K.A.T."/>
            <person name="Beckman K.B."/>
            <person name="Gohl D.M."/>
        </authorList>
    </citation>
    <scope>NUCLEOTIDE SEQUENCE</scope>
    <source>
        <strain evidence="1">Duluth1</strain>
        <tissue evidence="1">Whole animal</tissue>
    </source>
</reference>
<gene>
    <name evidence="1" type="ORF">DPMN_022312</name>
</gene>
<dbReference type="AlphaFoldDB" id="A0A9D4SBP6"/>
<dbReference type="EMBL" id="JAIWYP010000001">
    <property type="protein sequence ID" value="KAH3898110.1"/>
    <property type="molecule type" value="Genomic_DNA"/>
</dbReference>
<name>A0A9D4SBP6_DREPO</name>
<proteinExistence type="predicted"/>
<accession>A0A9D4SBP6</accession>
<keyword evidence="2" id="KW-1185">Reference proteome</keyword>